<gene>
    <name evidence="2" type="ORF">H0194_09500</name>
</gene>
<proteinExistence type="predicted"/>
<reference evidence="2 3" key="1">
    <citation type="submission" date="2020-07" db="EMBL/GenBank/DDBJ databases">
        <title>Complete genome and description of Corynebacterium incognita strain Marseille-Q3630 sp. nov.</title>
        <authorList>
            <person name="Boxberger M."/>
        </authorList>
    </citation>
    <scope>NUCLEOTIDE SEQUENCE [LARGE SCALE GENOMIC DNA]</scope>
    <source>
        <strain evidence="2 3">Marseille-Q3630</strain>
    </source>
</reference>
<dbReference type="RefSeq" id="WP_185175646.1">
    <property type="nucleotide sequence ID" value="NZ_CP059404.1"/>
</dbReference>
<accession>A0A7G7CNV3</accession>
<feature type="region of interest" description="Disordered" evidence="1">
    <location>
        <begin position="197"/>
        <end position="259"/>
    </location>
</feature>
<dbReference type="AlphaFoldDB" id="A0A7G7CNV3"/>
<keyword evidence="3" id="KW-1185">Reference proteome</keyword>
<evidence type="ECO:0000313" key="3">
    <source>
        <dbReference type="Proteomes" id="UP000515743"/>
    </source>
</evidence>
<feature type="compositionally biased region" description="Basic residues" evidence="1">
    <location>
        <begin position="248"/>
        <end position="259"/>
    </location>
</feature>
<evidence type="ECO:0000313" key="2">
    <source>
        <dbReference type="EMBL" id="QNE89269.1"/>
    </source>
</evidence>
<dbReference type="SUPFAM" id="SSF53850">
    <property type="entry name" value="Periplasmic binding protein-like II"/>
    <property type="match status" value="1"/>
</dbReference>
<dbReference type="EMBL" id="CP059404">
    <property type="protein sequence ID" value="QNE89269.1"/>
    <property type="molecule type" value="Genomic_DNA"/>
</dbReference>
<dbReference type="KEGG" id="cik:H0194_09500"/>
<dbReference type="Proteomes" id="UP000515743">
    <property type="component" value="Chromosome"/>
</dbReference>
<feature type="compositionally biased region" description="Basic and acidic residues" evidence="1">
    <location>
        <begin position="202"/>
        <end position="223"/>
    </location>
</feature>
<sequence>MLKLAFATGTEPGKWFDRFRRFTAHGGLDARDADDAVARLLLPADDPDHANVALARLPVTAGGDPRLRAGTSDDFFVVRLYEEEPGIAVPKESVYAEVGEAVQPGDVAEEHVNYRLGADGMVDVDAVRAGLQVVAANVGVVIAPRPLLKVLSKKLVVPLGFLEEPDTLPRTEIALVWRKAADSEAIQDFVGIAKGRTAASSRQEKPKLSARDKAKAKQARREQAAGGRGVGKPARNGKNTKGNSRGGSRGHSRGRGGRR</sequence>
<evidence type="ECO:0000256" key="1">
    <source>
        <dbReference type="SAM" id="MobiDB-lite"/>
    </source>
</evidence>
<organism evidence="2 3">
    <name type="scientific">Corynebacterium incognita</name>
    <dbReference type="NCBI Taxonomy" id="2754725"/>
    <lineage>
        <taxon>Bacteria</taxon>
        <taxon>Bacillati</taxon>
        <taxon>Actinomycetota</taxon>
        <taxon>Actinomycetes</taxon>
        <taxon>Mycobacteriales</taxon>
        <taxon>Corynebacteriaceae</taxon>
        <taxon>Corynebacterium</taxon>
    </lineage>
</organism>
<name>A0A7G7CNV3_9CORY</name>
<protein>
    <submittedName>
        <fullName evidence="2">LysR family transcriptional regulator</fullName>
    </submittedName>
</protein>